<sequence>MSETTGEGASSLPLGEDGKPLKPCCACPETRLLRDQCILENGESMCTQYIEAHKECLRRLGFKI</sequence>
<dbReference type="SUPFAM" id="SSF47072">
    <property type="entry name" value="Cysteine alpha-hairpin motif"/>
    <property type="match status" value="1"/>
</dbReference>
<comment type="subcellular location">
    <subcellularLocation>
        <location evidence="1">Mitochondrion intermembrane space</location>
    </subcellularLocation>
</comment>
<dbReference type="Gene3D" id="1.10.287.1130">
    <property type="entry name" value="CytochromE C oxidase copper chaperone"/>
    <property type="match status" value="1"/>
</dbReference>
<dbReference type="InterPro" id="IPR009069">
    <property type="entry name" value="Cys_alpha_HP_mot_SF"/>
</dbReference>
<evidence type="ECO:0000256" key="9">
    <source>
        <dbReference type="SAM" id="MobiDB-lite"/>
    </source>
</evidence>
<feature type="binding site" evidence="8">
    <location>
        <position position="24"/>
    </location>
    <ligand>
        <name>Cu cation</name>
        <dbReference type="ChEBI" id="CHEBI:23378"/>
    </ligand>
</feature>
<dbReference type="InterPro" id="IPR007745">
    <property type="entry name" value="Cyt_c_oxidase_Cu-chaperone"/>
</dbReference>
<evidence type="ECO:0000256" key="7">
    <source>
        <dbReference type="ARBA" id="ARBA00023186"/>
    </source>
</evidence>
<evidence type="ECO:0000256" key="3">
    <source>
        <dbReference type="ARBA" id="ARBA00022723"/>
    </source>
</evidence>
<evidence type="ECO:0000256" key="6">
    <source>
        <dbReference type="ARBA" id="ARBA00023157"/>
    </source>
</evidence>
<dbReference type="PROSITE" id="PS51808">
    <property type="entry name" value="CHCH"/>
    <property type="match status" value="1"/>
</dbReference>
<feature type="binding site" evidence="8">
    <location>
        <position position="25"/>
    </location>
    <ligand>
        <name>Cu cation</name>
        <dbReference type="ChEBI" id="CHEBI:23378"/>
    </ligand>
</feature>
<evidence type="ECO:0000256" key="1">
    <source>
        <dbReference type="ARBA" id="ARBA00004569"/>
    </source>
</evidence>
<dbReference type="PANTHER" id="PTHR16719">
    <property type="entry name" value="CYTOCHROME C OXIDASE COPPER CHAPERONE"/>
    <property type="match status" value="1"/>
</dbReference>
<dbReference type="EMBL" id="DF143418">
    <property type="protein sequence ID" value="GAA53102.1"/>
    <property type="molecule type" value="Genomic_DNA"/>
</dbReference>
<dbReference type="GO" id="GO:0016531">
    <property type="term" value="F:copper chaperone activity"/>
    <property type="evidence" value="ECO:0007669"/>
    <property type="project" value="InterPro"/>
</dbReference>
<comment type="similarity">
    <text evidence="2">Belongs to the COX17 family.</text>
</comment>
<dbReference type="PANTHER" id="PTHR16719:SF0">
    <property type="entry name" value="CYTOCHROME C OXIDASE COPPER CHAPERONE"/>
    <property type="match status" value="1"/>
</dbReference>
<evidence type="ECO:0000313" key="11">
    <source>
        <dbReference type="Proteomes" id="UP000008909"/>
    </source>
</evidence>
<reference evidence="10" key="1">
    <citation type="journal article" date="2011" name="Genome Biol.">
        <title>The draft genome of the carcinogenic human liver fluke Clonorchis sinensis.</title>
        <authorList>
            <person name="Wang X."/>
            <person name="Chen W."/>
            <person name="Huang Y."/>
            <person name="Sun J."/>
            <person name="Men J."/>
            <person name="Liu H."/>
            <person name="Luo F."/>
            <person name="Guo L."/>
            <person name="Lv X."/>
            <person name="Deng C."/>
            <person name="Zhou C."/>
            <person name="Fan Y."/>
            <person name="Li X."/>
            <person name="Huang L."/>
            <person name="Hu Y."/>
            <person name="Liang C."/>
            <person name="Hu X."/>
            <person name="Xu J."/>
            <person name="Yu X."/>
        </authorList>
    </citation>
    <scope>NUCLEOTIDE SEQUENCE [LARGE SCALE GENOMIC DNA]</scope>
    <source>
        <strain evidence="10">Henan</strain>
    </source>
</reference>
<name>G7YJG9_CLOSI</name>
<evidence type="ECO:0000256" key="5">
    <source>
        <dbReference type="ARBA" id="ARBA00023128"/>
    </source>
</evidence>
<dbReference type="GO" id="GO:0033617">
    <property type="term" value="P:mitochondrial respiratory chain complex IV assembly"/>
    <property type="evidence" value="ECO:0007669"/>
    <property type="project" value="TreeGrafter"/>
</dbReference>
<keyword evidence="7" id="KW-0143">Chaperone</keyword>
<keyword evidence="3 8" id="KW-0479">Metal-binding</keyword>
<accession>G7YJG9</accession>
<keyword evidence="6" id="KW-1015">Disulfide bond</keyword>
<organism evidence="10 11">
    <name type="scientific">Clonorchis sinensis</name>
    <name type="common">Chinese liver fluke</name>
    <dbReference type="NCBI Taxonomy" id="79923"/>
    <lineage>
        <taxon>Eukaryota</taxon>
        <taxon>Metazoa</taxon>
        <taxon>Spiralia</taxon>
        <taxon>Lophotrochozoa</taxon>
        <taxon>Platyhelminthes</taxon>
        <taxon>Trematoda</taxon>
        <taxon>Digenea</taxon>
        <taxon>Opisthorchiida</taxon>
        <taxon>Opisthorchiata</taxon>
        <taxon>Opisthorchiidae</taxon>
        <taxon>Clonorchis</taxon>
    </lineage>
</organism>
<keyword evidence="4 8" id="KW-0186">Copper</keyword>
<dbReference type="AlphaFoldDB" id="G7YJG9"/>
<dbReference type="GO" id="GO:0005758">
    <property type="term" value="C:mitochondrial intermembrane space"/>
    <property type="evidence" value="ECO:0007669"/>
    <property type="project" value="UniProtKB-SubCell"/>
</dbReference>
<gene>
    <name evidence="10" type="ORF">CLF_109532</name>
</gene>
<dbReference type="Proteomes" id="UP000008909">
    <property type="component" value="Unassembled WGS sequence"/>
</dbReference>
<proteinExistence type="inferred from homology"/>
<evidence type="ECO:0000256" key="4">
    <source>
        <dbReference type="ARBA" id="ARBA00023008"/>
    </source>
</evidence>
<dbReference type="GO" id="GO:0005507">
    <property type="term" value="F:copper ion binding"/>
    <property type="evidence" value="ECO:0007669"/>
    <property type="project" value="InterPro"/>
</dbReference>
<dbReference type="Pfam" id="PF05051">
    <property type="entry name" value="COX17"/>
    <property type="match status" value="1"/>
</dbReference>
<keyword evidence="5" id="KW-0496">Mitochondrion</keyword>
<feature type="region of interest" description="Disordered" evidence="9">
    <location>
        <begin position="1"/>
        <end position="20"/>
    </location>
</feature>
<reference key="2">
    <citation type="submission" date="2011-10" db="EMBL/GenBank/DDBJ databases">
        <title>The genome and transcriptome sequence of Clonorchis sinensis provide insights into the carcinogenic liver fluke.</title>
        <authorList>
            <person name="Wang X."/>
            <person name="Huang Y."/>
            <person name="Chen W."/>
            <person name="Liu H."/>
            <person name="Guo L."/>
            <person name="Chen Y."/>
            <person name="Luo F."/>
            <person name="Zhou W."/>
            <person name="Sun J."/>
            <person name="Mao Q."/>
            <person name="Liang P."/>
            <person name="Zhou C."/>
            <person name="Tian Y."/>
            <person name="Men J."/>
            <person name="Lv X."/>
            <person name="Huang L."/>
            <person name="Zhou J."/>
            <person name="Hu Y."/>
            <person name="Li R."/>
            <person name="Zhang F."/>
            <person name="Lei H."/>
            <person name="Li X."/>
            <person name="Hu X."/>
            <person name="Liang C."/>
            <person name="Xu J."/>
            <person name="Wu Z."/>
            <person name="Yu X."/>
        </authorList>
    </citation>
    <scope>NUCLEOTIDE SEQUENCE</scope>
    <source>
        <strain>Henan</strain>
    </source>
</reference>
<protein>
    <submittedName>
        <fullName evidence="10">Cytochrome c oxidase copper chaperone</fullName>
    </submittedName>
</protein>
<evidence type="ECO:0000256" key="2">
    <source>
        <dbReference type="ARBA" id="ARBA00009241"/>
    </source>
</evidence>
<evidence type="ECO:0000256" key="8">
    <source>
        <dbReference type="PIRSR" id="PIRSR607745-1"/>
    </source>
</evidence>
<keyword evidence="11" id="KW-1185">Reference proteome</keyword>
<evidence type="ECO:0000313" key="10">
    <source>
        <dbReference type="EMBL" id="GAA53102.1"/>
    </source>
</evidence>